<dbReference type="Pfam" id="PF00566">
    <property type="entry name" value="RabGAP-TBC"/>
    <property type="match status" value="1"/>
</dbReference>
<dbReference type="EMBL" id="SBIQ01000056">
    <property type="protein sequence ID" value="KAF7683730.1"/>
    <property type="molecule type" value="Genomic_DNA"/>
</dbReference>
<dbReference type="PANTHER" id="PTHR22957:SF27">
    <property type="entry name" value="TBC1 DOMAIN FAMILY MEMBER 13"/>
    <property type="match status" value="1"/>
</dbReference>
<dbReference type="PANTHER" id="PTHR22957">
    <property type="entry name" value="TBC1 DOMAIN FAMILY MEMBER GTPASE-ACTIVATING PROTEIN"/>
    <property type="match status" value="1"/>
</dbReference>
<feature type="domain" description="Rab-GAP TBC" evidence="1">
    <location>
        <begin position="44"/>
        <end position="278"/>
    </location>
</feature>
<evidence type="ECO:0000313" key="3">
    <source>
        <dbReference type="Proteomes" id="UP001516464"/>
    </source>
</evidence>
<organism evidence="2 3">
    <name type="scientific">Astathelohania contejeani</name>
    <dbReference type="NCBI Taxonomy" id="164912"/>
    <lineage>
        <taxon>Eukaryota</taxon>
        <taxon>Fungi</taxon>
        <taxon>Fungi incertae sedis</taxon>
        <taxon>Microsporidia</taxon>
        <taxon>Astathelohaniidae</taxon>
        <taxon>Astathelohania</taxon>
    </lineage>
</organism>
<dbReference type="SUPFAM" id="SSF47923">
    <property type="entry name" value="Ypt/Rab-GAP domain of gyp1p"/>
    <property type="match status" value="2"/>
</dbReference>
<dbReference type="Gene3D" id="1.10.8.270">
    <property type="entry name" value="putative rabgap domain of human tbc1 domain family member 14 like domains"/>
    <property type="match status" value="1"/>
</dbReference>
<reference evidence="2 3" key="1">
    <citation type="submission" date="2019-01" db="EMBL/GenBank/DDBJ databases">
        <title>Genomes sequencing and comparative genomics of infectious freshwater microsporidia, Cucumispora dikerogammari and Thelohania contejeani.</title>
        <authorList>
            <person name="Cormier A."/>
            <person name="Giraud I."/>
            <person name="Wattier R."/>
            <person name="Teixeira M."/>
            <person name="Grandjean F."/>
            <person name="Rigaud T."/>
            <person name="Cordaux R."/>
        </authorList>
    </citation>
    <scope>NUCLEOTIDE SEQUENCE [LARGE SCALE GENOMIC DNA]</scope>
    <source>
        <strain evidence="2">T1</strain>
        <tissue evidence="2">Spores</tissue>
    </source>
</reference>
<gene>
    <name evidence="2" type="primary">Tbc1d13</name>
    <name evidence="2" type="ORF">TCON_1058</name>
</gene>
<keyword evidence="3" id="KW-1185">Reference proteome</keyword>
<dbReference type="InterPro" id="IPR000195">
    <property type="entry name" value="Rab-GAP-TBC_dom"/>
</dbReference>
<dbReference type="SMART" id="SM00164">
    <property type="entry name" value="TBC"/>
    <property type="match status" value="1"/>
</dbReference>
<dbReference type="Proteomes" id="UP001516464">
    <property type="component" value="Unassembled WGS sequence"/>
</dbReference>
<protein>
    <submittedName>
        <fullName evidence="2">TBC1 domain family member 13</fullName>
    </submittedName>
</protein>
<dbReference type="PROSITE" id="PS50086">
    <property type="entry name" value="TBC_RABGAP"/>
    <property type="match status" value="1"/>
</dbReference>
<sequence>MINHTLDQEKILFKIYENINKQLNPVDSAPLNVDELKNYCYYGIINEEIRPKYWKLFLGYVPKNKFKNERFLSERRRMYHHYYNEYCVNGGNEIDIIIDDDVERTMLLPMEVNETDNSMAQTCAFLDSINKDSQSSILHRSAIKKILHTFRITNSSIGYVQGMHMVLIPIYYVFATSFNIEDRRYAEEDAYFCFFNLMTEIGENFIEKMDNDTNIGIKWKMKKVIELVKVHDKKTYDALKKKEILNNFFHFRWISLLFAQEYKIDEVIWLWDRLLSDCSRFEMVLYCAASVIISLKEFMITESFENCMKKLQDTKKGNVKEMFYQAHELRKKDYNKHRNM</sequence>
<name>A0ABQ7I011_9MICR</name>
<proteinExistence type="predicted"/>
<comment type="caution">
    <text evidence="2">The sequence shown here is derived from an EMBL/GenBank/DDBJ whole genome shotgun (WGS) entry which is preliminary data.</text>
</comment>
<dbReference type="Gene3D" id="1.10.472.80">
    <property type="entry name" value="Ypt/Rab-GAP domain of gyp1p, domain 3"/>
    <property type="match status" value="1"/>
</dbReference>
<evidence type="ECO:0000259" key="1">
    <source>
        <dbReference type="PROSITE" id="PS50086"/>
    </source>
</evidence>
<evidence type="ECO:0000313" key="2">
    <source>
        <dbReference type="EMBL" id="KAF7683730.1"/>
    </source>
</evidence>
<accession>A0ABQ7I011</accession>
<dbReference type="InterPro" id="IPR035969">
    <property type="entry name" value="Rab-GAP_TBC_sf"/>
</dbReference>